<dbReference type="EMBL" id="JAHDYR010000038">
    <property type="protein sequence ID" value="KAG9392216.1"/>
    <property type="molecule type" value="Genomic_DNA"/>
</dbReference>
<feature type="region of interest" description="Disordered" evidence="1">
    <location>
        <begin position="1"/>
        <end position="26"/>
    </location>
</feature>
<gene>
    <name evidence="2" type="ORF">J8273_5199</name>
</gene>
<organism evidence="2 3">
    <name type="scientific">Carpediemonas membranifera</name>
    <dbReference type="NCBI Taxonomy" id="201153"/>
    <lineage>
        <taxon>Eukaryota</taxon>
        <taxon>Metamonada</taxon>
        <taxon>Carpediemonas-like organisms</taxon>
        <taxon>Carpediemonas</taxon>
    </lineage>
</organism>
<comment type="caution">
    <text evidence="2">The sequence shown here is derived from an EMBL/GenBank/DDBJ whole genome shotgun (WGS) entry which is preliminary data.</text>
</comment>
<sequence>MTPDNDSGRLGLGPDAPSFGAGANLGGEVGLPHESIHTFTPVPLPGPISHVWLFGRSTFVLGERLWFTGHYRAAYGQLEDLSADESH</sequence>
<evidence type="ECO:0000313" key="3">
    <source>
        <dbReference type="Proteomes" id="UP000717585"/>
    </source>
</evidence>
<name>A0A8J6E0S6_9EUKA</name>
<accession>A0A8J6E0S6</accession>
<keyword evidence="3" id="KW-1185">Reference proteome</keyword>
<dbReference type="Proteomes" id="UP000717585">
    <property type="component" value="Unassembled WGS sequence"/>
</dbReference>
<evidence type="ECO:0000256" key="1">
    <source>
        <dbReference type="SAM" id="MobiDB-lite"/>
    </source>
</evidence>
<evidence type="ECO:0000313" key="2">
    <source>
        <dbReference type="EMBL" id="KAG9392216.1"/>
    </source>
</evidence>
<protein>
    <submittedName>
        <fullName evidence="2">Uncharacterized protein</fullName>
    </submittedName>
</protein>
<reference evidence="2" key="1">
    <citation type="submission" date="2021-05" db="EMBL/GenBank/DDBJ databases">
        <title>A free-living protist that lacks canonical eukaryotic 1 DNA replication and segregation systems.</title>
        <authorList>
            <person name="Salas-Leiva D.E."/>
            <person name="Tromer E.C."/>
            <person name="Curtis B.A."/>
            <person name="Jerlstrom-Hultqvist J."/>
            <person name="Kolisko M."/>
            <person name="Yi Z."/>
            <person name="Salas-Leiva J.S."/>
            <person name="Gallot-Lavallee L."/>
            <person name="Kops G.J.P.L."/>
            <person name="Archibald J.M."/>
            <person name="Simpson A.G.B."/>
            <person name="Roger A.J."/>
        </authorList>
    </citation>
    <scope>NUCLEOTIDE SEQUENCE</scope>
    <source>
        <strain evidence="2">BICM</strain>
    </source>
</reference>
<proteinExistence type="predicted"/>
<dbReference type="AlphaFoldDB" id="A0A8J6E0S6"/>